<feature type="transmembrane region" description="Helical" evidence="1">
    <location>
        <begin position="40"/>
        <end position="61"/>
    </location>
</feature>
<dbReference type="RefSeq" id="WP_315342037.1">
    <property type="nucleotide sequence ID" value="NZ_JAVDZE010000002.1"/>
</dbReference>
<organism evidence="3 4">
    <name type="scientific">Thermococcus waiotapuensis</name>
    <dbReference type="NCBI Taxonomy" id="90909"/>
    <lineage>
        <taxon>Archaea</taxon>
        <taxon>Methanobacteriati</taxon>
        <taxon>Methanobacteriota</taxon>
        <taxon>Thermococci</taxon>
        <taxon>Thermococcales</taxon>
        <taxon>Thermococcaceae</taxon>
        <taxon>Thermococcus</taxon>
    </lineage>
</organism>
<dbReference type="Proteomes" id="UP001245683">
    <property type="component" value="Unassembled WGS sequence"/>
</dbReference>
<protein>
    <submittedName>
        <fullName evidence="3">DUF835 domain-containing protein</fullName>
    </submittedName>
</protein>
<reference evidence="3 4" key="1">
    <citation type="submission" date="2023-08" db="EMBL/GenBank/DDBJ databases">
        <title>Draft genome sequence of Thermococcus waiotapuensis WT1T, a thermophilic sulphur-dependent archaeon from order Thermococcales.</title>
        <authorList>
            <person name="Manners S.H."/>
            <person name="Carere C.R."/>
            <person name="Dhami M.K."/>
            <person name="Dobson R.C.J."/>
            <person name="Stott M.B."/>
        </authorList>
    </citation>
    <scope>NUCLEOTIDE SEQUENCE [LARGE SCALE GENOMIC DNA]</scope>
    <source>
        <strain evidence="3 4">WT1</strain>
    </source>
</reference>
<name>A0AAE4NVT1_9EURY</name>
<gene>
    <name evidence="3" type="ORF">RBI02_06580</name>
</gene>
<evidence type="ECO:0000313" key="4">
    <source>
        <dbReference type="Proteomes" id="UP001245683"/>
    </source>
</evidence>
<feature type="transmembrane region" description="Helical" evidence="1">
    <location>
        <begin position="6"/>
        <end position="28"/>
    </location>
</feature>
<keyword evidence="1" id="KW-0812">Transmembrane</keyword>
<evidence type="ECO:0000259" key="2">
    <source>
        <dbReference type="Pfam" id="PF05763"/>
    </source>
</evidence>
<sequence>MGLTAPWYNVVYDAVLLAGMGYIWWFFLKRWNRYTAELKFFVINATIFLGLAFAGRLIDFIGDFYEIPHQDAALTLLYGVSILGVIYTMTKYVLLLESSYLPKQVKVVGDSSPGKPLKGAYIMAGSRSRVVDVLNLVRSLRLPTLVFTRNPHLYEGIEFAVPIWITQAADRGIPPTKLHVIEDQAIKFILENPGAVVLIDCLEYLLLYNEFPGVFKFLVNLKDRLLPAGAALIVVVDENALDEKQKVLLLREFEPL</sequence>
<evidence type="ECO:0000256" key="1">
    <source>
        <dbReference type="SAM" id="Phobius"/>
    </source>
</evidence>
<dbReference type="InterPro" id="IPR008553">
    <property type="entry name" value="DUF835"/>
</dbReference>
<dbReference type="EMBL" id="JAVDZE010000002">
    <property type="protein sequence ID" value="MDV3104201.1"/>
    <property type="molecule type" value="Genomic_DNA"/>
</dbReference>
<accession>A0AAE4NVT1</accession>
<keyword evidence="4" id="KW-1185">Reference proteome</keyword>
<feature type="transmembrane region" description="Helical" evidence="1">
    <location>
        <begin position="73"/>
        <end position="94"/>
    </location>
</feature>
<evidence type="ECO:0000313" key="3">
    <source>
        <dbReference type="EMBL" id="MDV3104201.1"/>
    </source>
</evidence>
<feature type="domain" description="DUF835" evidence="2">
    <location>
        <begin position="130"/>
        <end position="253"/>
    </location>
</feature>
<keyword evidence="1" id="KW-0472">Membrane</keyword>
<dbReference type="AlphaFoldDB" id="A0AAE4NVT1"/>
<proteinExistence type="predicted"/>
<comment type="caution">
    <text evidence="3">The sequence shown here is derived from an EMBL/GenBank/DDBJ whole genome shotgun (WGS) entry which is preliminary data.</text>
</comment>
<dbReference type="Pfam" id="PF05763">
    <property type="entry name" value="DUF835"/>
    <property type="match status" value="1"/>
</dbReference>
<keyword evidence="1" id="KW-1133">Transmembrane helix</keyword>